<organism evidence="1 2">
    <name type="scientific">Arabidopsis thaliana x Arabidopsis arenosa</name>
    <dbReference type="NCBI Taxonomy" id="1240361"/>
    <lineage>
        <taxon>Eukaryota</taxon>
        <taxon>Viridiplantae</taxon>
        <taxon>Streptophyta</taxon>
        <taxon>Embryophyta</taxon>
        <taxon>Tracheophyta</taxon>
        <taxon>Spermatophyta</taxon>
        <taxon>Magnoliopsida</taxon>
        <taxon>eudicotyledons</taxon>
        <taxon>Gunneridae</taxon>
        <taxon>Pentapetalae</taxon>
        <taxon>rosids</taxon>
        <taxon>malvids</taxon>
        <taxon>Brassicales</taxon>
        <taxon>Brassicaceae</taxon>
        <taxon>Camelineae</taxon>
        <taxon>Arabidopsis</taxon>
    </lineage>
</organism>
<reference evidence="1 2" key="1">
    <citation type="submission" date="2020-12" db="EMBL/GenBank/DDBJ databases">
        <title>Concerted genomic and epigenomic changes stabilize Arabidopsis allopolyploids.</title>
        <authorList>
            <person name="Chen Z."/>
        </authorList>
    </citation>
    <scope>NUCLEOTIDE SEQUENCE [LARGE SCALE GENOMIC DNA]</scope>
    <source>
        <strain evidence="1">Allo738</strain>
        <tissue evidence="1">Leaf</tissue>
    </source>
</reference>
<evidence type="ECO:0000313" key="1">
    <source>
        <dbReference type="EMBL" id="KAG7575850.1"/>
    </source>
</evidence>
<proteinExistence type="predicted"/>
<name>A0A8T2AMV3_9BRAS</name>
<dbReference type="AlphaFoldDB" id="A0A8T2AMV3"/>
<dbReference type="EMBL" id="JAEFBK010000008">
    <property type="protein sequence ID" value="KAG7575850.1"/>
    <property type="molecule type" value="Genomic_DNA"/>
</dbReference>
<dbReference type="Proteomes" id="UP000694240">
    <property type="component" value="Chromosome 8"/>
</dbReference>
<keyword evidence="2" id="KW-1185">Reference proteome</keyword>
<sequence length="102" mass="10836">MPVNLGSIVSKCRRLVGGRSIGYRQARGFCSSIGSNGEAVGARGVILRGIALTTGYSLGIILPGRGDSAAIFEEKLLKDVRDTQEYFELIDSRAGLVSDGKF</sequence>
<evidence type="ECO:0000313" key="2">
    <source>
        <dbReference type="Proteomes" id="UP000694240"/>
    </source>
</evidence>
<protein>
    <submittedName>
        <fullName evidence="1">Uncharacterized protein</fullName>
    </submittedName>
</protein>
<gene>
    <name evidence="1" type="ORF">ISN45_Aa03g003030</name>
</gene>
<accession>A0A8T2AMV3</accession>
<comment type="caution">
    <text evidence="1">The sequence shown here is derived from an EMBL/GenBank/DDBJ whole genome shotgun (WGS) entry which is preliminary data.</text>
</comment>